<dbReference type="Gene3D" id="3.20.80.10">
    <property type="entry name" value="Regulatory factor, effector binding domain"/>
    <property type="match status" value="1"/>
</dbReference>
<sequence length="255" mass="28459">MFRIGEFSHIARVSTRSLRYYDQLGLLEPGFVDPETGYRHYTASQLPRLNRILALKDIGLSLDEIAGLIDREVSPDELRGMLVVKKSELEQELTHQQTRLRLIETRIDEIDSPSDDPVDLIVRDAPPRPFLSARHVCRSTDEGLELFGHIATAADSYRGKLTTPFMGAVWKSDFRETAFDLQAGLIGSGLPTELTIQGGFTLSRSEIPAARVVSMTRVGPAEFAHGIYGSVGRWLERNDLSLAGEIRELVLELPD</sequence>
<dbReference type="PANTHER" id="PTHR30204:SF97">
    <property type="entry name" value="MERR FAMILY REGULATORY PROTEIN"/>
    <property type="match status" value="1"/>
</dbReference>
<dbReference type="InterPro" id="IPR009061">
    <property type="entry name" value="DNA-bd_dom_put_sf"/>
</dbReference>
<dbReference type="CDD" id="cd01107">
    <property type="entry name" value="HTH_BmrR"/>
    <property type="match status" value="1"/>
</dbReference>
<feature type="domain" description="HTH merR-type" evidence="2">
    <location>
        <begin position="1"/>
        <end position="71"/>
    </location>
</feature>
<dbReference type="InterPro" id="IPR011256">
    <property type="entry name" value="Reg_factor_effector_dom_sf"/>
</dbReference>
<dbReference type="InterPro" id="IPR047057">
    <property type="entry name" value="MerR_fam"/>
</dbReference>
<evidence type="ECO:0000313" key="3">
    <source>
        <dbReference type="EMBL" id="VAV91323.1"/>
    </source>
</evidence>
<dbReference type="PANTHER" id="PTHR30204">
    <property type="entry name" value="REDOX-CYCLING DRUG-SENSING TRANSCRIPTIONAL ACTIVATOR SOXR"/>
    <property type="match status" value="1"/>
</dbReference>
<dbReference type="EMBL" id="UOEK01000005">
    <property type="protein sequence ID" value="VAV91323.1"/>
    <property type="molecule type" value="Genomic_DNA"/>
</dbReference>
<gene>
    <name evidence="3" type="ORF">MNBD_ACTINO02-1039</name>
</gene>
<evidence type="ECO:0000256" key="1">
    <source>
        <dbReference type="ARBA" id="ARBA00023125"/>
    </source>
</evidence>
<dbReference type="InterPro" id="IPR000551">
    <property type="entry name" value="MerR-type_HTH_dom"/>
</dbReference>
<organism evidence="3">
    <name type="scientific">hydrothermal vent metagenome</name>
    <dbReference type="NCBI Taxonomy" id="652676"/>
    <lineage>
        <taxon>unclassified sequences</taxon>
        <taxon>metagenomes</taxon>
        <taxon>ecological metagenomes</taxon>
    </lineage>
</organism>
<keyword evidence="1" id="KW-0238">DNA-binding</keyword>
<dbReference type="GO" id="GO:0003700">
    <property type="term" value="F:DNA-binding transcription factor activity"/>
    <property type="evidence" value="ECO:0007669"/>
    <property type="project" value="InterPro"/>
</dbReference>
<dbReference type="SMART" id="SM00422">
    <property type="entry name" value="HTH_MERR"/>
    <property type="match status" value="1"/>
</dbReference>
<dbReference type="SUPFAM" id="SSF46955">
    <property type="entry name" value="Putative DNA-binding domain"/>
    <property type="match status" value="1"/>
</dbReference>
<accession>A0A3B0S4I9</accession>
<proteinExistence type="predicted"/>
<protein>
    <submittedName>
        <fullName evidence="3">Transcriptional regulator, MerR family</fullName>
    </submittedName>
</protein>
<dbReference type="GO" id="GO:0003677">
    <property type="term" value="F:DNA binding"/>
    <property type="evidence" value="ECO:0007669"/>
    <property type="project" value="UniProtKB-KW"/>
</dbReference>
<evidence type="ECO:0000259" key="2">
    <source>
        <dbReference type="PROSITE" id="PS50937"/>
    </source>
</evidence>
<name>A0A3B0S4I9_9ZZZZ</name>
<feature type="non-terminal residue" evidence="3">
    <location>
        <position position="255"/>
    </location>
</feature>
<dbReference type="PROSITE" id="PS50937">
    <property type="entry name" value="HTH_MERR_2"/>
    <property type="match status" value="1"/>
</dbReference>
<dbReference type="Pfam" id="PF13411">
    <property type="entry name" value="MerR_1"/>
    <property type="match status" value="1"/>
</dbReference>
<dbReference type="AlphaFoldDB" id="A0A3B0S4I9"/>
<dbReference type="PROSITE" id="PS00552">
    <property type="entry name" value="HTH_MERR_1"/>
    <property type="match status" value="1"/>
</dbReference>
<reference evidence="3" key="1">
    <citation type="submission" date="2018-06" db="EMBL/GenBank/DDBJ databases">
        <authorList>
            <person name="Zhirakovskaya E."/>
        </authorList>
    </citation>
    <scope>NUCLEOTIDE SEQUENCE</scope>
</reference>
<dbReference type="Gene3D" id="1.10.1660.10">
    <property type="match status" value="1"/>
</dbReference>